<accession>W7HUI9</accession>
<protein>
    <submittedName>
        <fullName evidence="1">Uncharacterized protein</fullName>
    </submittedName>
</protein>
<keyword evidence="2" id="KW-1185">Reference proteome</keyword>
<dbReference type="AlphaFoldDB" id="W7HUI9"/>
<gene>
    <name evidence="1" type="ORF">DRE_02758</name>
</gene>
<dbReference type="HOGENOM" id="CLU_909196_0_0_1"/>
<evidence type="ECO:0000313" key="1">
    <source>
        <dbReference type="EMBL" id="EWC47876.1"/>
    </source>
</evidence>
<proteinExistence type="predicted"/>
<reference evidence="1 2" key="1">
    <citation type="submission" date="2013-05" db="EMBL/GenBank/DDBJ databases">
        <title>Drechslerella stenobrocha genome reveals carnivorous origination and mechanical trapping mechanism of predatory fungi.</title>
        <authorList>
            <person name="Liu X."/>
            <person name="Zhang W."/>
            <person name="Liu K."/>
        </authorList>
    </citation>
    <scope>NUCLEOTIDE SEQUENCE [LARGE SCALE GENOMIC DNA]</scope>
    <source>
        <strain evidence="1 2">248</strain>
    </source>
</reference>
<name>W7HUI9_9PEZI</name>
<dbReference type="OrthoDB" id="5410817at2759"/>
<sequence>MTAMRDHRVVIGGKRAVAMVWDGIVDVGAKDWEFYVIEKEFDDFKKHLLDVQSLLSTGGVRENSIRGIPFEQTEFEGPNVQLTVNILTSKNEHPITQLFGKFFLTVLNCFASVDSTFVAYPEFTLNKVMAVREDIAKDELRAGSPSYLKNQAILKEYLDRGFTLVSKEQIKKNAAAGEMERCPYPKNPSTSPIKIVHKPYRRKFQLTEKHLGTISKIRERKYEYADFIAPVWIQRSWVKTRPTFKIDQTSVESQMPGQGYESWVKQSTKEQERQIRHAEYVLSNSNMEYTGEYLAEETFSVLAAQH</sequence>
<dbReference type="EMBL" id="KI966407">
    <property type="protein sequence ID" value="EWC47876.1"/>
    <property type="molecule type" value="Genomic_DNA"/>
</dbReference>
<dbReference type="Proteomes" id="UP000024837">
    <property type="component" value="Unassembled WGS sequence"/>
</dbReference>
<evidence type="ECO:0000313" key="2">
    <source>
        <dbReference type="Proteomes" id="UP000024837"/>
    </source>
</evidence>
<organism evidence="1 2">
    <name type="scientific">Drechslerella stenobrocha 248</name>
    <dbReference type="NCBI Taxonomy" id="1043628"/>
    <lineage>
        <taxon>Eukaryota</taxon>
        <taxon>Fungi</taxon>
        <taxon>Dikarya</taxon>
        <taxon>Ascomycota</taxon>
        <taxon>Pezizomycotina</taxon>
        <taxon>Orbiliomycetes</taxon>
        <taxon>Orbiliales</taxon>
        <taxon>Orbiliaceae</taxon>
        <taxon>Drechslerella</taxon>
    </lineage>
</organism>